<gene>
    <name evidence="3" type="ORF">V1264_008307</name>
</gene>
<keyword evidence="2" id="KW-1133">Transmembrane helix</keyword>
<feature type="region of interest" description="Disordered" evidence="1">
    <location>
        <begin position="76"/>
        <end position="108"/>
    </location>
</feature>
<dbReference type="AlphaFoldDB" id="A0AAN9G2L0"/>
<dbReference type="EMBL" id="JBAMIC010000021">
    <property type="protein sequence ID" value="KAK7092584.1"/>
    <property type="molecule type" value="Genomic_DNA"/>
</dbReference>
<feature type="compositionally biased region" description="Basic residues" evidence="1">
    <location>
        <begin position="76"/>
        <end position="85"/>
    </location>
</feature>
<sequence>MLTHDGTLLGLEIMAVAVLLVSLVALLGCSSNSCRSRQERMRLRLHRFRLRIERLKFVKPDLGLNGKLKLPNIRWKKRPSSKRKPHGDLYEDAMSPEVPNDNPSPAAQGERIYHELEPQEDCDIVEELDPAELQQQRPQQVIRPQELALQRRPPSSGYTEVDIVPDELRTTTLQVDPGEYHVLGSNTFPRLNTDAAGPVRAYDHVVLSPQSSANRTLPAAARDYPSGEKCKFPTAGNEYDVSSIAVEVTRMHVISEEYDKLGKVKVTAPEEAKDIE</sequence>
<evidence type="ECO:0000313" key="4">
    <source>
        <dbReference type="Proteomes" id="UP001374579"/>
    </source>
</evidence>
<organism evidence="3 4">
    <name type="scientific">Littorina saxatilis</name>
    <dbReference type="NCBI Taxonomy" id="31220"/>
    <lineage>
        <taxon>Eukaryota</taxon>
        <taxon>Metazoa</taxon>
        <taxon>Spiralia</taxon>
        <taxon>Lophotrochozoa</taxon>
        <taxon>Mollusca</taxon>
        <taxon>Gastropoda</taxon>
        <taxon>Caenogastropoda</taxon>
        <taxon>Littorinimorpha</taxon>
        <taxon>Littorinoidea</taxon>
        <taxon>Littorinidae</taxon>
        <taxon>Littorina</taxon>
    </lineage>
</organism>
<name>A0AAN9G2L0_9CAEN</name>
<keyword evidence="4" id="KW-1185">Reference proteome</keyword>
<accession>A0AAN9G2L0</accession>
<evidence type="ECO:0000256" key="1">
    <source>
        <dbReference type="SAM" id="MobiDB-lite"/>
    </source>
</evidence>
<keyword evidence="2" id="KW-0812">Transmembrane</keyword>
<evidence type="ECO:0000256" key="2">
    <source>
        <dbReference type="SAM" id="Phobius"/>
    </source>
</evidence>
<reference evidence="3 4" key="1">
    <citation type="submission" date="2024-02" db="EMBL/GenBank/DDBJ databases">
        <title>Chromosome-scale genome assembly of the rough periwinkle Littorina saxatilis.</title>
        <authorList>
            <person name="De Jode A."/>
            <person name="Faria R."/>
            <person name="Formenti G."/>
            <person name="Sims Y."/>
            <person name="Smith T.P."/>
            <person name="Tracey A."/>
            <person name="Wood J.M.D."/>
            <person name="Zagrodzka Z.B."/>
            <person name="Johannesson K."/>
            <person name="Butlin R.K."/>
            <person name="Leder E.H."/>
        </authorList>
    </citation>
    <scope>NUCLEOTIDE SEQUENCE [LARGE SCALE GENOMIC DNA]</scope>
    <source>
        <strain evidence="3">Snail1</strain>
        <tissue evidence="3">Muscle</tissue>
    </source>
</reference>
<dbReference type="Proteomes" id="UP001374579">
    <property type="component" value="Unassembled WGS sequence"/>
</dbReference>
<protein>
    <submittedName>
        <fullName evidence="3">Uncharacterized protein</fullName>
    </submittedName>
</protein>
<comment type="caution">
    <text evidence="3">The sequence shown here is derived from an EMBL/GenBank/DDBJ whole genome shotgun (WGS) entry which is preliminary data.</text>
</comment>
<evidence type="ECO:0000313" key="3">
    <source>
        <dbReference type="EMBL" id="KAK7092584.1"/>
    </source>
</evidence>
<proteinExistence type="predicted"/>
<feature type="transmembrane region" description="Helical" evidence="2">
    <location>
        <begin position="13"/>
        <end position="34"/>
    </location>
</feature>
<keyword evidence="2" id="KW-0472">Membrane</keyword>